<evidence type="ECO:0000259" key="6">
    <source>
        <dbReference type="Pfam" id="PF07219"/>
    </source>
</evidence>
<evidence type="ECO:0000256" key="4">
    <source>
        <dbReference type="ARBA" id="ARBA00023136"/>
    </source>
</evidence>
<dbReference type="Proteomes" id="UP000266258">
    <property type="component" value="Unassembled WGS sequence"/>
</dbReference>
<reference evidence="7 8" key="1">
    <citation type="submission" date="2017-08" db="EMBL/GenBank/DDBJ databases">
        <title>Reclassification of Bisgaard taxon 37 and 44.</title>
        <authorList>
            <person name="Christensen H."/>
        </authorList>
    </citation>
    <scope>NUCLEOTIDE SEQUENCE [LARGE SCALE GENOMIC DNA]</scope>
    <source>
        <strain evidence="7 8">B96_4</strain>
    </source>
</reference>
<dbReference type="Pfam" id="PF07219">
    <property type="entry name" value="HemY_N"/>
    <property type="match status" value="1"/>
</dbReference>
<keyword evidence="2 5" id="KW-0812">Transmembrane</keyword>
<comment type="caution">
    <text evidence="7">The sequence shown here is derived from an EMBL/GenBank/DDBJ whole genome shotgun (WGS) entry which is preliminary data.</text>
</comment>
<evidence type="ECO:0000256" key="2">
    <source>
        <dbReference type="ARBA" id="ARBA00022692"/>
    </source>
</evidence>
<dbReference type="EMBL" id="NRJH01000012">
    <property type="protein sequence ID" value="RIY33648.1"/>
    <property type="molecule type" value="Genomic_DNA"/>
</dbReference>
<comment type="subcellular location">
    <subcellularLocation>
        <location evidence="1">Membrane</location>
    </subcellularLocation>
</comment>
<dbReference type="InterPro" id="IPR010817">
    <property type="entry name" value="HemY_N"/>
</dbReference>
<organism evidence="7 8">
    <name type="scientific">Psittacicella melopsittaci</name>
    <dbReference type="NCBI Taxonomy" id="2028576"/>
    <lineage>
        <taxon>Bacteria</taxon>
        <taxon>Pseudomonadati</taxon>
        <taxon>Pseudomonadota</taxon>
        <taxon>Gammaproteobacteria</taxon>
        <taxon>Pasteurellales</taxon>
        <taxon>Psittacicellaceae</taxon>
        <taxon>Psittacicella</taxon>
    </lineage>
</organism>
<keyword evidence="3 5" id="KW-1133">Transmembrane helix</keyword>
<name>A0A3A1Y8X6_9GAMM</name>
<dbReference type="GO" id="GO:0016020">
    <property type="term" value="C:membrane"/>
    <property type="evidence" value="ECO:0007669"/>
    <property type="project" value="UniProtKB-SubCell"/>
</dbReference>
<evidence type="ECO:0000313" key="8">
    <source>
        <dbReference type="Proteomes" id="UP000266258"/>
    </source>
</evidence>
<dbReference type="Gene3D" id="1.25.40.10">
    <property type="entry name" value="Tetratricopeptide repeat domain"/>
    <property type="match status" value="1"/>
</dbReference>
<keyword evidence="8" id="KW-1185">Reference proteome</keyword>
<accession>A0A3A1Y8X6</accession>
<gene>
    <name evidence="7" type="ORF">CJP74_01275</name>
</gene>
<dbReference type="InterPro" id="IPR011990">
    <property type="entry name" value="TPR-like_helical_dom_sf"/>
</dbReference>
<evidence type="ECO:0000313" key="7">
    <source>
        <dbReference type="EMBL" id="RIY33648.1"/>
    </source>
</evidence>
<keyword evidence="4 5" id="KW-0472">Membrane</keyword>
<sequence length="425" mass="49416">MFRILIWCFLFVVILAAAPFLLSHNGQVIIYFGEYSYTLSLLTFLVIFLVALGVLEVLACLARWLYHLFFDWYLQRRQRRQAKADRLVEKGLRQALVGDYRQAQKTLAKSATKANLPFYNLSQTFDLAIRNRNTRLAKDLLIRMLENSQGTAQDQKIIDLSKLKYFVATKQWQKASNFLSRIRLNNSTEEVLLLARNVYLHTNQYALLEDLLPQLVRQEYLAPEQAQQDLQWAYHGFIQRQLKEQNNNPQALVTWFEAQNREHRSDLLFRNQMLQTLIKLEAYLPAIDLATQTLRRCPLEQVEASNFFELVGQIPHDSPDDKLCRALEKVLGKTQPATQFALMSLLARLYYRQNQYEQAQTWIDKLISDDKELSPDTILLAQVVYRKNNAREKLLGLTNLIDTQYNLSETTANTPATASDENTDK</sequence>
<dbReference type="AlphaFoldDB" id="A0A3A1Y8X6"/>
<proteinExistence type="predicted"/>
<evidence type="ECO:0000256" key="3">
    <source>
        <dbReference type="ARBA" id="ARBA00022989"/>
    </source>
</evidence>
<dbReference type="OrthoDB" id="7067577at2"/>
<feature type="domain" description="HemY N-terminal" evidence="6">
    <location>
        <begin position="26"/>
        <end position="117"/>
    </location>
</feature>
<feature type="transmembrane region" description="Helical" evidence="5">
    <location>
        <begin position="39"/>
        <end position="66"/>
    </location>
</feature>
<protein>
    <recommendedName>
        <fullName evidence="6">HemY N-terminal domain-containing protein</fullName>
    </recommendedName>
</protein>
<dbReference type="RefSeq" id="WP_119496470.1">
    <property type="nucleotide sequence ID" value="NZ_NRJH01000012.1"/>
</dbReference>
<evidence type="ECO:0000256" key="1">
    <source>
        <dbReference type="ARBA" id="ARBA00004370"/>
    </source>
</evidence>
<evidence type="ECO:0000256" key="5">
    <source>
        <dbReference type="SAM" id="Phobius"/>
    </source>
</evidence>